<accession>A0AAV4TAR2</accession>
<reference evidence="1 2" key="1">
    <citation type="submission" date="2021-06" db="EMBL/GenBank/DDBJ databases">
        <title>Caerostris extrusa draft genome.</title>
        <authorList>
            <person name="Kono N."/>
            <person name="Arakawa K."/>
        </authorList>
    </citation>
    <scope>NUCLEOTIDE SEQUENCE [LARGE SCALE GENOMIC DNA]</scope>
</reference>
<name>A0AAV4TAR2_CAEEX</name>
<protein>
    <recommendedName>
        <fullName evidence="3">RNase H type-1 domain-containing protein</fullName>
    </recommendedName>
</protein>
<evidence type="ECO:0008006" key="3">
    <source>
        <dbReference type="Google" id="ProtNLM"/>
    </source>
</evidence>
<dbReference type="InterPro" id="IPR036397">
    <property type="entry name" value="RNaseH_sf"/>
</dbReference>
<dbReference type="EMBL" id="BPLR01010946">
    <property type="protein sequence ID" value="GIY43180.1"/>
    <property type="molecule type" value="Genomic_DNA"/>
</dbReference>
<dbReference type="AlphaFoldDB" id="A0AAV4TAR2"/>
<dbReference type="Gene3D" id="3.30.420.10">
    <property type="entry name" value="Ribonuclease H-like superfamily/Ribonuclease H"/>
    <property type="match status" value="1"/>
</dbReference>
<gene>
    <name evidence="1" type="primary">R1A1-elementORF2_102</name>
    <name evidence="1" type="ORF">CEXT_367601</name>
</gene>
<evidence type="ECO:0000313" key="1">
    <source>
        <dbReference type="EMBL" id="GIY43180.1"/>
    </source>
</evidence>
<comment type="caution">
    <text evidence="1">The sequence shown here is derived from an EMBL/GenBank/DDBJ whole genome shotgun (WGS) entry which is preliminary data.</text>
</comment>
<sequence>MVTAFTQTRSRMRGRVGCAVCILENKEIFKEQLRLSDDASVFMAELKAIEAAIIAANAHHCPSKKTYFLIQISPTSPVQSQQPHRPIASIKSFCLSTRKQHANYWTKAHVGTEGNERADRYAKEATTKDQVDLHIGLYIKHIKAELTKAIKSEWQNQWSSSSKRKGSP</sequence>
<dbReference type="Proteomes" id="UP001054945">
    <property type="component" value="Unassembled WGS sequence"/>
</dbReference>
<dbReference type="GO" id="GO:0003676">
    <property type="term" value="F:nucleic acid binding"/>
    <property type="evidence" value="ECO:0007669"/>
    <property type="project" value="InterPro"/>
</dbReference>
<proteinExistence type="predicted"/>
<evidence type="ECO:0000313" key="2">
    <source>
        <dbReference type="Proteomes" id="UP001054945"/>
    </source>
</evidence>
<dbReference type="SUPFAM" id="SSF53098">
    <property type="entry name" value="Ribonuclease H-like"/>
    <property type="match status" value="1"/>
</dbReference>
<organism evidence="1 2">
    <name type="scientific">Caerostris extrusa</name>
    <name type="common">Bark spider</name>
    <name type="synonym">Caerostris bankana</name>
    <dbReference type="NCBI Taxonomy" id="172846"/>
    <lineage>
        <taxon>Eukaryota</taxon>
        <taxon>Metazoa</taxon>
        <taxon>Ecdysozoa</taxon>
        <taxon>Arthropoda</taxon>
        <taxon>Chelicerata</taxon>
        <taxon>Arachnida</taxon>
        <taxon>Araneae</taxon>
        <taxon>Araneomorphae</taxon>
        <taxon>Entelegynae</taxon>
        <taxon>Araneoidea</taxon>
        <taxon>Araneidae</taxon>
        <taxon>Caerostris</taxon>
    </lineage>
</organism>
<dbReference type="InterPro" id="IPR012337">
    <property type="entry name" value="RNaseH-like_sf"/>
</dbReference>
<keyword evidence="2" id="KW-1185">Reference proteome</keyword>